<evidence type="ECO:0000313" key="1">
    <source>
        <dbReference type="EMBL" id="RSU06596.1"/>
    </source>
</evidence>
<protein>
    <submittedName>
        <fullName evidence="1">Uncharacterized protein</fullName>
    </submittedName>
</protein>
<accession>A0A430AFT6</accession>
<proteinExistence type="predicted"/>
<comment type="caution">
    <text evidence="1">The sequence shown here is derived from an EMBL/GenBank/DDBJ whole genome shotgun (WGS) entry which is preliminary data.</text>
</comment>
<dbReference type="AlphaFoldDB" id="A0A430AFT6"/>
<reference evidence="1 2" key="1">
    <citation type="submission" date="2017-05" db="EMBL/GenBank/DDBJ databases">
        <title>Vagococcus spp. assemblies.</title>
        <authorList>
            <person name="Gulvik C.A."/>
        </authorList>
    </citation>
    <scope>NUCLEOTIDE SEQUENCE [LARGE SCALE GENOMIC DNA]</scope>
    <source>
        <strain evidence="1 2">DSM 24756</strain>
    </source>
</reference>
<gene>
    <name evidence="1" type="ORF">CBF30_10145</name>
</gene>
<keyword evidence="2" id="KW-1185">Reference proteome</keyword>
<name>A0A430AFT6_9ENTE</name>
<sequence>MKLEVMVMEEKQDKSANIKRFTKQVSLSSQKILAAFFDDSLKDKEKKEKICRQLDVAIRNKELVVIQLRLTNSALPEFETVAGFVYRNKNSPAQIILRSLPSQTLRMIAIKDILKVSILHQRIARA</sequence>
<dbReference type="Proteomes" id="UP000288669">
    <property type="component" value="Unassembled WGS sequence"/>
</dbReference>
<dbReference type="EMBL" id="NGJZ01000003">
    <property type="protein sequence ID" value="RSU06596.1"/>
    <property type="molecule type" value="Genomic_DNA"/>
</dbReference>
<organism evidence="1 2">
    <name type="scientific">Vagococcus entomophilus</name>
    <dbReference type="NCBI Taxonomy" id="1160095"/>
    <lineage>
        <taxon>Bacteria</taxon>
        <taxon>Bacillati</taxon>
        <taxon>Bacillota</taxon>
        <taxon>Bacilli</taxon>
        <taxon>Lactobacillales</taxon>
        <taxon>Enterococcaceae</taxon>
        <taxon>Vagococcus</taxon>
    </lineage>
</organism>
<evidence type="ECO:0000313" key="2">
    <source>
        <dbReference type="Proteomes" id="UP000288669"/>
    </source>
</evidence>